<reference evidence="7 8" key="1">
    <citation type="submission" date="2017-02" db="EMBL/GenBank/DDBJ databases">
        <authorList>
            <person name="Peterson S.W."/>
        </authorList>
    </citation>
    <scope>NUCLEOTIDE SEQUENCE [LARGE SCALE GENOMIC DNA]</scope>
    <source>
        <strain evidence="7 8">DSM 25262</strain>
    </source>
</reference>
<dbReference type="InterPro" id="IPR015424">
    <property type="entry name" value="PyrdxlP-dep_Trfase"/>
</dbReference>
<dbReference type="SUPFAM" id="SSF53383">
    <property type="entry name" value="PLP-dependent transferases"/>
    <property type="match status" value="1"/>
</dbReference>
<evidence type="ECO:0000256" key="6">
    <source>
        <dbReference type="PIRNR" id="PIRNR038800"/>
    </source>
</evidence>
<feature type="binding site" evidence="4">
    <location>
        <position position="274"/>
    </location>
    <ligand>
        <name>pyridoxal 5'-phosphate</name>
        <dbReference type="ChEBI" id="CHEBI:597326"/>
    </ligand>
</feature>
<evidence type="ECO:0000256" key="1">
    <source>
        <dbReference type="ARBA" id="ARBA00022642"/>
    </source>
</evidence>
<sequence>MKFKNTLQFAKQSDKEDTLRNYRNKFLIPKANNKQAIYLIGNSLGLQPKTTKQFINEELEDWAKLGGEGHVHSRRPWIYHHQLAKKTLAGIVGAKPSEVIAMNQLTVNLHLMMVSFYTPTTERYKIIVEAGAFSSDQYAFETQIKFHGLNPDKVLIELKPREEEFTLRTEDIVSAIEEHGREVALVILGGVQYYTGQFFNIPKITAAAHSVGAIAGFDLAHAVGNVPLNLHKDQVDFAVWCSYKYLNAGPGAIAGAYIHEKYESNTELPRFAGWWGYDEKERFGMKKGFKPMKGVDGWQLSNVPIFQNAALLASLEIFHEAGIKALRKKSVALTSYLEYILKDIDPLENTLKIITPANPEERGGQLSIFMKQNGKKIFQQLNKAGIIADWREPNVIRIAPVPLYNSFEDIYRVGEILNSLI</sequence>
<dbReference type="AlphaFoldDB" id="A0A1T5IJX8"/>
<dbReference type="GO" id="GO:0005737">
    <property type="term" value="C:cytoplasm"/>
    <property type="evidence" value="ECO:0007669"/>
    <property type="project" value="UniProtKB-UniRule"/>
</dbReference>
<comment type="function">
    <text evidence="4 6">Catalyzes the cleavage of L-kynurenine (L-Kyn) and L-3-hydroxykynurenine (L-3OHKyn) into anthranilic acid (AA) and 3-hydroxyanthranilic acid (3-OHAA), respectively.</text>
</comment>
<comment type="pathway">
    <text evidence="4 6">Amino-acid degradation; L-kynurenine degradation; L-alanine and anthranilate from L-kynurenine: step 1/1.</text>
</comment>
<dbReference type="NCBIfam" id="TIGR01814">
    <property type="entry name" value="kynureninase"/>
    <property type="match status" value="1"/>
</dbReference>
<gene>
    <name evidence="4" type="primary">kynU</name>
    <name evidence="7" type="ORF">SAMN05660236_0111</name>
</gene>
<dbReference type="GO" id="GO:0009435">
    <property type="term" value="P:NAD+ biosynthetic process"/>
    <property type="evidence" value="ECO:0007669"/>
    <property type="project" value="UniProtKB-UniRule"/>
</dbReference>
<feature type="binding site" evidence="4">
    <location>
        <position position="105"/>
    </location>
    <ligand>
        <name>pyridoxal 5'-phosphate</name>
        <dbReference type="ChEBI" id="CHEBI:597326"/>
    </ligand>
</feature>
<organism evidence="7 8">
    <name type="scientific">Ohtaekwangia koreensis</name>
    <dbReference type="NCBI Taxonomy" id="688867"/>
    <lineage>
        <taxon>Bacteria</taxon>
        <taxon>Pseudomonadati</taxon>
        <taxon>Bacteroidota</taxon>
        <taxon>Cytophagia</taxon>
        <taxon>Cytophagales</taxon>
        <taxon>Fulvivirgaceae</taxon>
        <taxon>Ohtaekwangia</taxon>
    </lineage>
</organism>
<protein>
    <recommendedName>
        <fullName evidence="4 5">Kynureninase</fullName>
        <ecNumber evidence="4 5">3.7.1.3</ecNumber>
    </recommendedName>
    <alternativeName>
        <fullName evidence="4">L-kynurenine hydrolase</fullName>
    </alternativeName>
</protein>
<dbReference type="PIRSF" id="PIRSF038800">
    <property type="entry name" value="KYNU"/>
    <property type="match status" value="1"/>
</dbReference>
<dbReference type="HAMAP" id="MF_01970">
    <property type="entry name" value="Kynureninase"/>
    <property type="match status" value="1"/>
</dbReference>
<dbReference type="OrthoDB" id="9812626at2"/>
<evidence type="ECO:0000256" key="4">
    <source>
        <dbReference type="HAMAP-Rule" id="MF_01970"/>
    </source>
</evidence>
<dbReference type="Proteomes" id="UP000190961">
    <property type="component" value="Unassembled WGS sequence"/>
</dbReference>
<dbReference type="FunFam" id="3.40.640.10:FF:000031">
    <property type="entry name" value="Kynureninase"/>
    <property type="match status" value="1"/>
</dbReference>
<dbReference type="Pfam" id="PF22580">
    <property type="entry name" value="KYNU_C"/>
    <property type="match status" value="1"/>
</dbReference>
<dbReference type="GO" id="GO:0030170">
    <property type="term" value="F:pyridoxal phosphate binding"/>
    <property type="evidence" value="ECO:0007669"/>
    <property type="project" value="UniProtKB-UniRule"/>
</dbReference>
<dbReference type="GO" id="GO:0019441">
    <property type="term" value="P:L-tryptophan catabolic process to kynurenine"/>
    <property type="evidence" value="ECO:0007669"/>
    <property type="project" value="TreeGrafter"/>
</dbReference>
<dbReference type="GO" id="GO:0097053">
    <property type="term" value="P:L-kynurenine catabolic process"/>
    <property type="evidence" value="ECO:0007669"/>
    <property type="project" value="UniProtKB-UniRule"/>
</dbReference>
<evidence type="ECO:0000256" key="5">
    <source>
        <dbReference type="NCBIfam" id="TIGR01814"/>
    </source>
</evidence>
<evidence type="ECO:0000313" key="8">
    <source>
        <dbReference type="Proteomes" id="UP000190961"/>
    </source>
</evidence>
<keyword evidence="8" id="KW-1185">Reference proteome</keyword>
<dbReference type="GO" id="GO:0030429">
    <property type="term" value="F:kynureninase activity"/>
    <property type="evidence" value="ECO:0007669"/>
    <property type="project" value="UniProtKB-UniRule"/>
</dbReference>
<dbReference type="EMBL" id="FUZU01000001">
    <property type="protein sequence ID" value="SKC39303.1"/>
    <property type="molecule type" value="Genomic_DNA"/>
</dbReference>
<feature type="binding site" evidence="4">
    <location>
        <position position="106"/>
    </location>
    <ligand>
        <name>pyridoxal 5'-phosphate</name>
        <dbReference type="ChEBI" id="CHEBI:597326"/>
    </ligand>
</feature>
<comment type="caution">
    <text evidence="4">Lacks conserved residue(s) required for the propagation of feature annotation.</text>
</comment>
<comment type="similarity">
    <text evidence="4 6">Belongs to the kynureninase family.</text>
</comment>
<dbReference type="GO" id="GO:0043420">
    <property type="term" value="P:anthranilate metabolic process"/>
    <property type="evidence" value="ECO:0007669"/>
    <property type="project" value="TreeGrafter"/>
</dbReference>
<feature type="binding site" evidence="4">
    <location>
        <position position="218"/>
    </location>
    <ligand>
        <name>pyridoxal 5'-phosphate</name>
        <dbReference type="ChEBI" id="CHEBI:597326"/>
    </ligand>
</feature>
<feature type="modified residue" description="N6-(pyridoxal phosphate)lysine" evidence="4">
    <location>
        <position position="244"/>
    </location>
</feature>
<feature type="binding site" evidence="4">
    <location>
        <position position="221"/>
    </location>
    <ligand>
        <name>pyridoxal 5'-phosphate</name>
        <dbReference type="ChEBI" id="CHEBI:597326"/>
    </ligand>
</feature>
<dbReference type="Gene3D" id="3.40.640.10">
    <property type="entry name" value="Type I PLP-dependent aspartate aminotransferase-like (Major domain)"/>
    <property type="match status" value="1"/>
</dbReference>
<comment type="catalytic activity">
    <reaction evidence="4 6">
        <text>L-kynurenine + H2O = anthranilate + L-alanine + H(+)</text>
        <dbReference type="Rhea" id="RHEA:16813"/>
        <dbReference type="ChEBI" id="CHEBI:15377"/>
        <dbReference type="ChEBI" id="CHEBI:15378"/>
        <dbReference type="ChEBI" id="CHEBI:16567"/>
        <dbReference type="ChEBI" id="CHEBI:57959"/>
        <dbReference type="ChEBI" id="CHEBI:57972"/>
        <dbReference type="EC" id="3.7.1.3"/>
    </reaction>
</comment>
<dbReference type="InterPro" id="IPR010111">
    <property type="entry name" value="Kynureninase"/>
</dbReference>
<dbReference type="GO" id="GO:0019805">
    <property type="term" value="P:quinolinate biosynthetic process"/>
    <property type="evidence" value="ECO:0007669"/>
    <property type="project" value="UniProtKB-UniRule"/>
</dbReference>
<dbReference type="InterPro" id="IPR015422">
    <property type="entry name" value="PyrdxlP-dep_Trfase_small"/>
</dbReference>
<dbReference type="STRING" id="688867.SAMN05660236_0111"/>
<dbReference type="InterPro" id="IPR015421">
    <property type="entry name" value="PyrdxlP-dep_Trfase_major"/>
</dbReference>
<keyword evidence="3 4" id="KW-0663">Pyridoxal phosphate</keyword>
<dbReference type="UniPathway" id="UPA00334">
    <property type="reaction ID" value="UER00455"/>
</dbReference>
<accession>A0A1T5IJX8</accession>
<dbReference type="UniPathway" id="UPA00253">
    <property type="reaction ID" value="UER00329"/>
</dbReference>
<comment type="subunit">
    <text evidence="4 6">Homodimer.</text>
</comment>
<keyword evidence="1 4" id="KW-0662">Pyridine nucleotide biosynthesis</keyword>
<evidence type="ECO:0000313" key="7">
    <source>
        <dbReference type="EMBL" id="SKC39303.1"/>
    </source>
</evidence>
<dbReference type="RefSeq" id="WP_079684768.1">
    <property type="nucleotide sequence ID" value="NZ_FUZU01000001.1"/>
</dbReference>
<feature type="binding site" evidence="4">
    <location>
        <position position="302"/>
    </location>
    <ligand>
        <name>pyridoxal 5'-phosphate</name>
        <dbReference type="ChEBI" id="CHEBI:597326"/>
    </ligand>
</feature>
<comment type="catalytic activity">
    <reaction evidence="6">
        <text>3-hydroxy-L-kynurenine + H2O = 3-hydroxyanthranilate + L-alanine + H(+)</text>
        <dbReference type="Rhea" id="RHEA:25143"/>
        <dbReference type="ChEBI" id="CHEBI:15377"/>
        <dbReference type="ChEBI" id="CHEBI:15378"/>
        <dbReference type="ChEBI" id="CHEBI:36559"/>
        <dbReference type="ChEBI" id="CHEBI:57972"/>
        <dbReference type="ChEBI" id="CHEBI:58125"/>
        <dbReference type="EC" id="3.7.1.3"/>
    </reaction>
</comment>
<keyword evidence="2 4" id="KW-0378">Hydrolase</keyword>
<evidence type="ECO:0000256" key="3">
    <source>
        <dbReference type="ARBA" id="ARBA00022898"/>
    </source>
</evidence>
<proteinExistence type="inferred from homology"/>
<dbReference type="EC" id="3.7.1.3" evidence="4 5"/>
<comment type="pathway">
    <text evidence="4 6">Cofactor biosynthesis; NAD(+) biosynthesis; quinolinate from L-kynurenine: step 2/3.</text>
</comment>
<evidence type="ECO:0000256" key="2">
    <source>
        <dbReference type="ARBA" id="ARBA00022801"/>
    </source>
</evidence>
<feature type="binding site" evidence="4">
    <location>
        <position position="243"/>
    </location>
    <ligand>
        <name>pyridoxal 5'-phosphate</name>
        <dbReference type="ChEBI" id="CHEBI:597326"/>
    </ligand>
</feature>
<name>A0A1T5IJX8_9BACT</name>
<dbReference type="Gene3D" id="3.90.1150.10">
    <property type="entry name" value="Aspartate Aminotransferase, domain 1"/>
    <property type="match status" value="1"/>
</dbReference>
<dbReference type="PANTHER" id="PTHR14084">
    <property type="entry name" value="KYNURENINASE"/>
    <property type="match status" value="1"/>
</dbReference>
<comment type="cofactor">
    <cofactor evidence="4 6">
        <name>pyridoxal 5'-phosphate</name>
        <dbReference type="ChEBI" id="CHEBI:597326"/>
    </cofactor>
</comment>
<dbReference type="PANTHER" id="PTHR14084:SF0">
    <property type="entry name" value="KYNURENINASE"/>
    <property type="match status" value="1"/>
</dbReference>